<dbReference type="PANTHER" id="PTHR11706:SF33">
    <property type="entry name" value="NATURAL RESISTANCE-ASSOCIATED MACROPHAGE PROTEIN 2"/>
    <property type="match status" value="1"/>
</dbReference>
<sequence length="426" mass="43484">MSRRARRRRLLTLLGPAFVAAVAYVDPGNVAANITAGARYGYTLTWVLVAANLMAMVVQYQSAKLGVVTGRSLPEVLRDRMGRRSRLAFLAQAELVAVATDLAEVVGGAVALRLLLGLPLLAGGLVIGAVSIALLLLQEHRGQRLFEGVVVALLVVITVGFVGGLVVAPPDWGAVVGGLRPRLEGSGALLVAASMLGATVMPHAIYLHSSLVRDHDGATRASGSAAGAGRSPAAPGSAEAERTGKRLRGTRVDVVWALGLAGVVNIALLLLAASALSGAAGTDTIEGAHTAISASLGPAVGVIFAVGLLASGLASTSVGAYAGAEILSGLLRVRVPILVQRLITLLPALLVLAAGAEPTRALVVSQVVLSFGIPFALVPLIRVTSSAQVMGPWRDGVVLRVVSRVVAALIIALNLALLWLTLTGRG</sequence>
<feature type="transmembrane region" description="Helical" evidence="7">
    <location>
        <begin position="401"/>
        <end position="422"/>
    </location>
</feature>
<comment type="subcellular location">
    <subcellularLocation>
        <location evidence="1">Membrane</location>
        <topology evidence="1">Multi-pass membrane protein</topology>
    </subcellularLocation>
</comment>
<evidence type="ECO:0000256" key="2">
    <source>
        <dbReference type="ARBA" id="ARBA00022448"/>
    </source>
</evidence>
<dbReference type="GO" id="GO:0034755">
    <property type="term" value="P:iron ion transmembrane transport"/>
    <property type="evidence" value="ECO:0007669"/>
    <property type="project" value="TreeGrafter"/>
</dbReference>
<keyword evidence="3 7" id="KW-0812">Transmembrane</keyword>
<dbReference type="Proteomes" id="UP000065220">
    <property type="component" value="Chromosome"/>
</dbReference>
<dbReference type="OrthoDB" id="9787548at2"/>
<feature type="transmembrane region" description="Helical" evidence="7">
    <location>
        <begin position="188"/>
        <end position="207"/>
    </location>
</feature>
<dbReference type="GO" id="GO:0015086">
    <property type="term" value="F:cadmium ion transmembrane transporter activity"/>
    <property type="evidence" value="ECO:0007669"/>
    <property type="project" value="TreeGrafter"/>
</dbReference>
<feature type="transmembrane region" description="Helical" evidence="7">
    <location>
        <begin position="254"/>
        <end position="276"/>
    </location>
</feature>
<dbReference type="Pfam" id="PF01566">
    <property type="entry name" value="Nramp"/>
    <property type="match status" value="1"/>
</dbReference>
<keyword evidence="9" id="KW-1185">Reference proteome</keyword>
<dbReference type="GO" id="GO:0005384">
    <property type="term" value="F:manganese ion transmembrane transporter activity"/>
    <property type="evidence" value="ECO:0007669"/>
    <property type="project" value="TreeGrafter"/>
</dbReference>
<proteinExistence type="predicted"/>
<dbReference type="PRINTS" id="PR00447">
    <property type="entry name" value="NATRESASSCMP"/>
</dbReference>
<evidence type="ECO:0000256" key="3">
    <source>
        <dbReference type="ARBA" id="ARBA00022692"/>
    </source>
</evidence>
<evidence type="ECO:0000256" key="4">
    <source>
        <dbReference type="ARBA" id="ARBA00022989"/>
    </source>
</evidence>
<evidence type="ECO:0000256" key="1">
    <source>
        <dbReference type="ARBA" id="ARBA00004141"/>
    </source>
</evidence>
<evidence type="ECO:0000256" key="5">
    <source>
        <dbReference type="ARBA" id="ARBA00023136"/>
    </source>
</evidence>
<name>A0A0X8JGQ5_ACTRD</name>
<feature type="transmembrane region" description="Helical" evidence="7">
    <location>
        <begin position="362"/>
        <end position="381"/>
    </location>
</feature>
<reference evidence="9" key="1">
    <citation type="submission" date="2016-02" db="EMBL/GenBank/DDBJ databases">
        <authorList>
            <person name="Holder M.E."/>
            <person name="Ajami N.J."/>
            <person name="Petrosino J.F."/>
        </authorList>
    </citation>
    <scope>NUCLEOTIDE SEQUENCE [LARGE SCALE GENOMIC DNA]</scope>
    <source>
        <strain evidence="9">CCUG 36733</strain>
    </source>
</reference>
<evidence type="ECO:0000313" key="9">
    <source>
        <dbReference type="Proteomes" id="UP000065220"/>
    </source>
</evidence>
<feature type="region of interest" description="Disordered" evidence="6">
    <location>
        <begin position="218"/>
        <end position="244"/>
    </location>
</feature>
<dbReference type="KEGG" id="ard:AXF14_01160"/>
<organism evidence="8 9">
    <name type="scientific">Actinomyces radicidentis</name>
    <dbReference type="NCBI Taxonomy" id="111015"/>
    <lineage>
        <taxon>Bacteria</taxon>
        <taxon>Bacillati</taxon>
        <taxon>Actinomycetota</taxon>
        <taxon>Actinomycetes</taxon>
        <taxon>Actinomycetales</taxon>
        <taxon>Actinomycetaceae</taxon>
        <taxon>Actinomyces</taxon>
    </lineage>
</organism>
<protein>
    <submittedName>
        <fullName evidence="8">Divalent metal cation transporter</fullName>
    </submittedName>
</protein>
<feature type="transmembrane region" description="Helical" evidence="7">
    <location>
        <begin position="149"/>
        <end position="168"/>
    </location>
</feature>
<keyword evidence="5 7" id="KW-0472">Membrane</keyword>
<feature type="transmembrane region" description="Helical" evidence="7">
    <location>
        <begin position="39"/>
        <end position="58"/>
    </location>
</feature>
<dbReference type="InterPro" id="IPR001046">
    <property type="entry name" value="NRAMP_fam"/>
</dbReference>
<dbReference type="RefSeq" id="WP_067943869.1">
    <property type="nucleotide sequence ID" value="NZ_CAUHMM010000014.1"/>
</dbReference>
<dbReference type="PANTHER" id="PTHR11706">
    <property type="entry name" value="SOLUTE CARRIER PROTEIN FAMILY 11 MEMBER"/>
    <property type="match status" value="1"/>
</dbReference>
<feature type="transmembrane region" description="Helical" evidence="7">
    <location>
        <begin position="118"/>
        <end position="137"/>
    </location>
</feature>
<keyword evidence="2" id="KW-0813">Transport</keyword>
<accession>A0A0X8JGQ5</accession>
<gene>
    <name evidence="8" type="ORF">AXF14_01160</name>
</gene>
<evidence type="ECO:0000256" key="6">
    <source>
        <dbReference type="SAM" id="MobiDB-lite"/>
    </source>
</evidence>
<dbReference type="GO" id="GO:0005886">
    <property type="term" value="C:plasma membrane"/>
    <property type="evidence" value="ECO:0007669"/>
    <property type="project" value="TreeGrafter"/>
</dbReference>
<evidence type="ECO:0000256" key="7">
    <source>
        <dbReference type="SAM" id="Phobius"/>
    </source>
</evidence>
<feature type="compositionally biased region" description="Low complexity" evidence="6">
    <location>
        <begin position="220"/>
        <end position="238"/>
    </location>
</feature>
<dbReference type="AlphaFoldDB" id="A0A0X8JGQ5"/>
<feature type="transmembrane region" description="Helical" evidence="7">
    <location>
        <begin position="296"/>
        <end position="323"/>
    </location>
</feature>
<dbReference type="EMBL" id="CP014228">
    <property type="protein sequence ID" value="AMD88346.1"/>
    <property type="molecule type" value="Genomic_DNA"/>
</dbReference>
<dbReference type="NCBIfam" id="NF037982">
    <property type="entry name" value="Nramp_1"/>
    <property type="match status" value="1"/>
</dbReference>
<keyword evidence="4 7" id="KW-1133">Transmembrane helix</keyword>
<evidence type="ECO:0000313" key="8">
    <source>
        <dbReference type="EMBL" id="AMD88346.1"/>
    </source>
</evidence>
<feature type="transmembrane region" description="Helical" evidence="7">
    <location>
        <begin position="335"/>
        <end position="356"/>
    </location>
</feature>
<dbReference type="STRING" id="111015.AXF14_01160"/>